<dbReference type="InterPro" id="IPR011008">
    <property type="entry name" value="Dimeric_a/b-barrel"/>
</dbReference>
<name>A0A382AX76_9ZZZZ</name>
<reference evidence="1" key="1">
    <citation type="submission" date="2018-05" db="EMBL/GenBank/DDBJ databases">
        <authorList>
            <person name="Lanie J.A."/>
            <person name="Ng W.-L."/>
            <person name="Kazmierczak K.M."/>
            <person name="Andrzejewski T.M."/>
            <person name="Davidsen T.M."/>
            <person name="Wayne K.J."/>
            <person name="Tettelin H."/>
            <person name="Glass J.I."/>
            <person name="Rusch D."/>
            <person name="Podicherti R."/>
            <person name="Tsui H.-C.T."/>
            <person name="Winkler M.E."/>
        </authorList>
    </citation>
    <scope>NUCLEOTIDE SEQUENCE</scope>
</reference>
<organism evidence="1">
    <name type="scientific">marine metagenome</name>
    <dbReference type="NCBI Taxonomy" id="408172"/>
    <lineage>
        <taxon>unclassified sequences</taxon>
        <taxon>metagenomes</taxon>
        <taxon>ecological metagenomes</taxon>
    </lineage>
</organism>
<accession>A0A382AX76</accession>
<dbReference type="EMBL" id="UINC01027064">
    <property type="protein sequence ID" value="SVB05662.1"/>
    <property type="molecule type" value="Genomic_DNA"/>
</dbReference>
<evidence type="ECO:0008006" key="2">
    <source>
        <dbReference type="Google" id="ProtNLM"/>
    </source>
</evidence>
<dbReference type="Gene3D" id="3.30.70.100">
    <property type="match status" value="1"/>
</dbReference>
<dbReference type="SUPFAM" id="SSF54909">
    <property type="entry name" value="Dimeric alpha+beta barrel"/>
    <property type="match status" value="1"/>
</dbReference>
<dbReference type="AlphaFoldDB" id="A0A382AX76"/>
<proteinExistence type="predicted"/>
<protein>
    <recommendedName>
        <fullName evidence="2">REDY-like protein HapK</fullName>
    </recommendedName>
</protein>
<evidence type="ECO:0000313" key="1">
    <source>
        <dbReference type="EMBL" id="SVB05662.1"/>
    </source>
</evidence>
<sequence length="105" mass="11855">MSERIVFFLTKLSSEEERDEYETWVRETDVPTARGLPGVQNYRVVRLEGPVMDGVGRPSYDYIEIIEVSDLETYQGALGGVDPEFLAQFTGFIGEFESVHGCVVE</sequence>
<gene>
    <name evidence="1" type="ORF">METZ01_LOCUS158516</name>
</gene>